<dbReference type="Proteomes" id="UP000313359">
    <property type="component" value="Unassembled WGS sequence"/>
</dbReference>
<dbReference type="SUPFAM" id="SSF81427">
    <property type="entry name" value="Mitochondrial cytochrome c oxidase subunit VIIc (aka VIIIa)"/>
    <property type="match status" value="1"/>
</dbReference>
<evidence type="ECO:0000256" key="3">
    <source>
        <dbReference type="ARBA" id="ARBA00010514"/>
    </source>
</evidence>
<evidence type="ECO:0000256" key="5">
    <source>
        <dbReference type="ARBA" id="ARBA00023128"/>
    </source>
</evidence>
<dbReference type="STRING" id="1328759.A0A5C2RTE3"/>
<evidence type="ECO:0000313" key="9">
    <source>
        <dbReference type="Proteomes" id="UP000313359"/>
    </source>
</evidence>
<comment type="similarity">
    <text evidence="3 7">Belongs to the cytochrome c oxidase VIIc family.</text>
</comment>
<organism evidence="8 9">
    <name type="scientific">Lentinus tigrinus ALCF2SS1-6</name>
    <dbReference type="NCBI Taxonomy" id="1328759"/>
    <lineage>
        <taxon>Eukaryota</taxon>
        <taxon>Fungi</taxon>
        <taxon>Dikarya</taxon>
        <taxon>Basidiomycota</taxon>
        <taxon>Agaricomycotina</taxon>
        <taxon>Agaricomycetes</taxon>
        <taxon>Polyporales</taxon>
        <taxon>Polyporaceae</taxon>
        <taxon>Lentinus</taxon>
    </lineage>
</organism>
<accession>A0A5C2RTE3</accession>
<evidence type="ECO:0000256" key="6">
    <source>
        <dbReference type="ARBA" id="ARBA00023136"/>
    </source>
</evidence>
<dbReference type="GO" id="GO:0006123">
    <property type="term" value="P:mitochondrial electron transport, cytochrome c to oxygen"/>
    <property type="evidence" value="ECO:0007669"/>
    <property type="project" value="UniProtKB-UniRule"/>
</dbReference>
<dbReference type="InterPro" id="IPR036636">
    <property type="entry name" value="COX7C/Cox8_sf"/>
</dbReference>
<evidence type="ECO:0000256" key="4">
    <source>
        <dbReference type="ARBA" id="ARBA00022792"/>
    </source>
</evidence>
<keyword evidence="4 7" id="KW-0999">Mitochondrion inner membrane</keyword>
<dbReference type="InterPro" id="IPR004202">
    <property type="entry name" value="COX7C/Cox8"/>
</dbReference>
<reference evidence="8" key="1">
    <citation type="journal article" date="2018" name="Genome Biol. Evol.">
        <title>Genomics and development of Lentinus tigrinus, a white-rot wood-decaying mushroom with dimorphic fruiting bodies.</title>
        <authorList>
            <person name="Wu B."/>
            <person name="Xu Z."/>
            <person name="Knudson A."/>
            <person name="Carlson A."/>
            <person name="Chen N."/>
            <person name="Kovaka S."/>
            <person name="LaButti K."/>
            <person name="Lipzen A."/>
            <person name="Pennachio C."/>
            <person name="Riley R."/>
            <person name="Schakwitz W."/>
            <person name="Umezawa K."/>
            <person name="Ohm R.A."/>
            <person name="Grigoriev I.V."/>
            <person name="Nagy L.G."/>
            <person name="Gibbons J."/>
            <person name="Hibbett D."/>
        </authorList>
    </citation>
    <scope>NUCLEOTIDE SEQUENCE [LARGE SCALE GENOMIC DNA]</scope>
    <source>
        <strain evidence="8">ALCF2SS1-6</strain>
    </source>
</reference>
<dbReference type="GO" id="GO:0045277">
    <property type="term" value="C:respiratory chain complex IV"/>
    <property type="evidence" value="ECO:0007669"/>
    <property type="project" value="UniProtKB-UniRule"/>
</dbReference>
<keyword evidence="9" id="KW-1185">Reference proteome</keyword>
<proteinExistence type="inferred from homology"/>
<protein>
    <recommendedName>
        <fullName evidence="7">Cytochrome c oxidase subunit 8, mitochondrial</fullName>
    </recommendedName>
    <alternativeName>
        <fullName evidence="7">Cytochrome c oxidase polypeptide VIII</fullName>
    </alternativeName>
</protein>
<evidence type="ECO:0000256" key="2">
    <source>
        <dbReference type="ARBA" id="ARBA00004673"/>
    </source>
</evidence>
<sequence length="78" mass="8431">MSPLVRVAPATLRVALRRTPQQVRTITTTGQHVAHSNFPFSYANKKSFAAKYVGTLGTLFLVPFIAVGYQLHKSGGSA</sequence>
<dbReference type="Pfam" id="PF02935">
    <property type="entry name" value="COX7C"/>
    <property type="match status" value="1"/>
</dbReference>
<keyword evidence="7" id="KW-1133">Transmembrane helix</keyword>
<keyword evidence="7" id="KW-0812">Transmembrane</keyword>
<comment type="pathway">
    <text evidence="2 7">Energy metabolism; oxidative phosphorylation.</text>
</comment>
<evidence type="ECO:0000256" key="7">
    <source>
        <dbReference type="RuleBase" id="RU368123"/>
    </source>
</evidence>
<keyword evidence="7" id="KW-0809">Transit peptide</keyword>
<feature type="transmembrane region" description="Helical" evidence="7">
    <location>
        <begin position="52"/>
        <end position="71"/>
    </location>
</feature>
<dbReference type="Gene3D" id="4.10.49.10">
    <property type="entry name" value="Cytochrome c oxidase subunit VIIc"/>
    <property type="match status" value="1"/>
</dbReference>
<dbReference type="GO" id="GO:0005743">
    <property type="term" value="C:mitochondrial inner membrane"/>
    <property type="evidence" value="ECO:0007669"/>
    <property type="project" value="UniProtKB-SubCell"/>
</dbReference>
<comment type="subcellular location">
    <subcellularLocation>
        <location evidence="1 7">Mitochondrion inner membrane</location>
        <topology evidence="1 7">Single-pass membrane protein</topology>
    </subcellularLocation>
</comment>
<name>A0A5C2RTE3_9APHY</name>
<evidence type="ECO:0000256" key="1">
    <source>
        <dbReference type="ARBA" id="ARBA00004434"/>
    </source>
</evidence>
<gene>
    <name evidence="8" type="ORF">L227DRAFT_616720</name>
</gene>
<evidence type="ECO:0000313" key="8">
    <source>
        <dbReference type="EMBL" id="RPD53815.1"/>
    </source>
</evidence>
<dbReference type="AlphaFoldDB" id="A0A5C2RTE3"/>
<comment type="subunit">
    <text evidence="7">Component of the cytochrome c oxidase (complex IV, CIV), a multisubunit enzyme composed of a catalytic core of 3 subunits and several supernumerary subunits. The complex exists as a monomer or a dimer and forms supercomplexes (SCs) in the inner mitochondrial membrane with ubiquinol-cytochrome c oxidoreductase (cytochrome b-c1 complex, complex III, CIII).</text>
</comment>
<dbReference type="OrthoDB" id="9974841at2759"/>
<dbReference type="UniPathway" id="UPA00705"/>
<keyword evidence="6 7" id="KW-0472">Membrane</keyword>
<comment type="function">
    <text evidence="7">Component of the cytochrome c oxidase, the last enzyme in the mitochondrial electron transport chain which drives oxidative phosphorylation. The respiratory chain contains 3 multisubunit complexes succinate dehydrogenase (complex II, CII), ubiquinol-cytochrome c oxidoreductase (cytochrome b-c1 complex, complex III, CIII) and cytochrome c oxidase (complex IV, CIV), that cooperate to transfer electrons derived from NADH and succinate to molecular oxygen, creating an electrochemical gradient over the inner membrane that drives transmembrane transport and the ATP synthase. Cytochrome c oxidase is the component of the respiratory chain that catalyzes the reduction of oxygen to water. Electrons originating from reduced cytochrome c in the intermembrane space (IMS) are transferred via the dinuclear copper A center (CU(A)) of subunit 2 and heme A of subunit 1 to the active site in subunit 1, a binuclear center (BNC) formed by heme A3 and copper B (CU(B)). The BNC reduces molecular oxygen to 2 water molecules using 4 electrons from cytochrome c in the IMS and 4 protons from the mitochondrial matrix.</text>
</comment>
<dbReference type="EMBL" id="ML122315">
    <property type="protein sequence ID" value="RPD53815.1"/>
    <property type="molecule type" value="Genomic_DNA"/>
</dbReference>
<keyword evidence="5 7" id="KW-0496">Mitochondrion</keyword>